<dbReference type="GO" id="GO:0016881">
    <property type="term" value="F:acid-amino acid ligase activity"/>
    <property type="evidence" value="ECO:0007669"/>
    <property type="project" value="InterPro"/>
</dbReference>
<dbReference type="PANTHER" id="PTHR43024:SF1">
    <property type="entry name" value="UDP-N-ACETYLMURAMOYL-TRIPEPTIDE--D-ALANYL-D-ALANINE LIGASE"/>
    <property type="match status" value="1"/>
</dbReference>
<evidence type="ECO:0000313" key="7">
    <source>
        <dbReference type="EMBL" id="EEV18098.1"/>
    </source>
</evidence>
<gene>
    <name evidence="7" type="ORF">CAMGR0001_0853</name>
</gene>
<dbReference type="STRING" id="824.CGRAC_1187"/>
<feature type="region of interest" description="Disordered" evidence="4">
    <location>
        <begin position="327"/>
        <end position="353"/>
    </location>
</feature>
<dbReference type="RefSeq" id="WP_005870386.1">
    <property type="nucleotide sequence ID" value="NZ_ACYG01000019.1"/>
</dbReference>
<feature type="transmembrane region" description="Helical" evidence="5">
    <location>
        <begin position="45"/>
        <end position="69"/>
    </location>
</feature>
<keyword evidence="1 7" id="KW-0436">Ligase</keyword>
<name>C8PG60_9BACT</name>
<dbReference type="SUPFAM" id="SSF53244">
    <property type="entry name" value="MurD-like peptide ligases, peptide-binding domain"/>
    <property type="match status" value="1"/>
</dbReference>
<feature type="transmembrane region" description="Helical" evidence="5">
    <location>
        <begin position="111"/>
        <end position="128"/>
    </location>
</feature>
<dbReference type="InterPro" id="IPR051046">
    <property type="entry name" value="MurCDEF_CellWall_CoF430Synth"/>
</dbReference>
<dbReference type="Gene3D" id="3.40.1190.10">
    <property type="entry name" value="Mur-like, catalytic domain"/>
    <property type="match status" value="2"/>
</dbReference>
<keyword evidence="5" id="KW-0472">Membrane</keyword>
<dbReference type="SUPFAM" id="SSF53623">
    <property type="entry name" value="MurD-like peptide ligases, catalytic domain"/>
    <property type="match status" value="1"/>
</dbReference>
<comment type="caution">
    <text evidence="7">The sequence shown here is derived from an EMBL/GenBank/DDBJ whole genome shotgun (WGS) entry which is preliminary data.</text>
</comment>
<keyword evidence="5" id="KW-0812">Transmembrane</keyword>
<sequence length="592" mass="64927">MNIIFLIAHAAFVLMLGFYLITCLQWFSYKPARIIFHFTKPAWHLYFLILPLAAYFGCEIAAGLCAAKFGLASLYTLRAAKILIVAAYALALYFWQRGLDKKLVFTPRVKRFFAILAVCVFSFNAAFYAAGGPILPIFLPLGAALAASFAYERAQAAKFKAAARKKLAQMPSLTIIQITASYGKTSIKNFLYQILKSDFRCYKTPRSVNTLAGLVRDVNEALPTDTQIYIAEAGARLSGDIAEITEFLAPQIVVVGEIGAQHIEYFKSIENIRKTKLEALISARLKHAFLHSSTQKSADERVTIYDEGLEICGADLDGIKFSLSLSDDESGASGENSVPRAETSAAEGEGQGDLSLDAGSAACAEKDKNSKNYGADFDDANSMSRAERSEREFYEQAARAASDDKICGDKERGVQEAPNGRREQGKRHEFFAPILGKFNAANLAACIKIARFLGLSTDKIKSRVAHVGAVEHRLARLDAGGKIIIDDSFNGNLSGMLQSYELMRSYGGHKVIITPGIVESTREDNETLAAKIDKIFDLAIITGELNSEVLQSRIDPKKTIVLKDKRDLQRVLSENTHSGDLILFSNDAPSFI</sequence>
<feature type="transmembrane region" description="Helical" evidence="5">
    <location>
        <begin position="75"/>
        <end position="95"/>
    </location>
</feature>
<keyword evidence="2" id="KW-0547">Nucleotide-binding</keyword>
<evidence type="ECO:0000256" key="3">
    <source>
        <dbReference type="ARBA" id="ARBA00022840"/>
    </source>
</evidence>
<evidence type="ECO:0000259" key="6">
    <source>
        <dbReference type="Pfam" id="PF08245"/>
    </source>
</evidence>
<dbReference type="InterPro" id="IPR036615">
    <property type="entry name" value="Mur_ligase_C_dom_sf"/>
</dbReference>
<dbReference type="GO" id="GO:0005524">
    <property type="term" value="F:ATP binding"/>
    <property type="evidence" value="ECO:0007669"/>
    <property type="project" value="UniProtKB-KW"/>
</dbReference>
<evidence type="ECO:0000256" key="1">
    <source>
        <dbReference type="ARBA" id="ARBA00022598"/>
    </source>
</evidence>
<keyword evidence="3" id="KW-0067">ATP-binding</keyword>
<accession>C8PG60</accession>
<dbReference type="PANTHER" id="PTHR43024">
    <property type="entry name" value="UDP-N-ACETYLMURAMOYL-TRIPEPTIDE--D-ALANYL-D-ALANINE LIGASE"/>
    <property type="match status" value="1"/>
</dbReference>
<dbReference type="Pfam" id="PF08245">
    <property type="entry name" value="Mur_ligase_M"/>
    <property type="match status" value="1"/>
</dbReference>
<dbReference type="eggNOG" id="COG0770">
    <property type="taxonomic scope" value="Bacteria"/>
</dbReference>
<organism evidence="7 8">
    <name type="scientific">Campylobacter gracilis RM3268</name>
    <dbReference type="NCBI Taxonomy" id="553220"/>
    <lineage>
        <taxon>Bacteria</taxon>
        <taxon>Pseudomonadati</taxon>
        <taxon>Campylobacterota</taxon>
        <taxon>Epsilonproteobacteria</taxon>
        <taxon>Campylobacterales</taxon>
        <taxon>Campylobacteraceae</taxon>
        <taxon>Campylobacter</taxon>
    </lineage>
</organism>
<feature type="transmembrane region" description="Helical" evidence="5">
    <location>
        <begin position="6"/>
        <end position="24"/>
    </location>
</feature>
<evidence type="ECO:0000256" key="4">
    <source>
        <dbReference type="SAM" id="MobiDB-lite"/>
    </source>
</evidence>
<dbReference type="AlphaFoldDB" id="C8PG60"/>
<keyword evidence="8" id="KW-1185">Reference proteome</keyword>
<evidence type="ECO:0000313" key="8">
    <source>
        <dbReference type="Proteomes" id="UP000005709"/>
    </source>
</evidence>
<evidence type="ECO:0000256" key="5">
    <source>
        <dbReference type="SAM" id="Phobius"/>
    </source>
</evidence>
<protein>
    <submittedName>
        <fullName evidence="7">Mur ligase middle domain protein</fullName>
    </submittedName>
</protein>
<dbReference type="InterPro" id="IPR013221">
    <property type="entry name" value="Mur_ligase_cen"/>
</dbReference>
<dbReference type="Proteomes" id="UP000005709">
    <property type="component" value="Unassembled WGS sequence"/>
</dbReference>
<dbReference type="Gene3D" id="3.90.190.20">
    <property type="entry name" value="Mur ligase, C-terminal domain"/>
    <property type="match status" value="1"/>
</dbReference>
<dbReference type="EMBL" id="ACYG01000019">
    <property type="protein sequence ID" value="EEV18098.1"/>
    <property type="molecule type" value="Genomic_DNA"/>
</dbReference>
<keyword evidence="5" id="KW-1133">Transmembrane helix</keyword>
<feature type="domain" description="Mur ligase central" evidence="6">
    <location>
        <begin position="178"/>
        <end position="278"/>
    </location>
</feature>
<proteinExistence type="predicted"/>
<reference evidence="7 8" key="1">
    <citation type="submission" date="2009-07" db="EMBL/GenBank/DDBJ databases">
        <authorList>
            <person name="Madupu R."/>
            <person name="Sebastian Y."/>
            <person name="Durkin A.S."/>
            <person name="Torralba M."/>
            <person name="Methe B."/>
            <person name="Sutton G.G."/>
            <person name="Strausberg R.L."/>
            <person name="Nelson K.E."/>
        </authorList>
    </citation>
    <scope>NUCLEOTIDE SEQUENCE [LARGE SCALE GENOMIC DNA]</scope>
    <source>
        <strain evidence="7 8">RM3268</strain>
    </source>
</reference>
<dbReference type="InterPro" id="IPR036565">
    <property type="entry name" value="Mur-like_cat_sf"/>
</dbReference>
<evidence type="ECO:0000256" key="2">
    <source>
        <dbReference type="ARBA" id="ARBA00022741"/>
    </source>
</evidence>